<reference evidence="1 2" key="1">
    <citation type="journal article" date="2016" name="PLoS ONE">
        <title>Plasmid Characterization and Chromosome Analysis of Two netF+ Clostridium perfringens Isolates Associated with Foal and Canine Necrotizing Enteritis.</title>
        <authorList>
            <person name="Mehdizadeh Gohari I."/>
            <person name="Kropinski A.M."/>
            <person name="Weese S.J."/>
            <person name="Parreira V.R."/>
            <person name="Whitehead A.E."/>
            <person name="Boerlin P."/>
            <person name="Prescott J.F."/>
        </authorList>
    </citation>
    <scope>NUCLEOTIDE SEQUENCE [LARGE SCALE GENOMIC DNA]</scope>
    <source>
        <strain evidence="1 2">JP838</strain>
    </source>
</reference>
<accession>A0A127EHQ1</accession>
<dbReference type="AlphaFoldDB" id="A0A127EHQ1"/>
<proteinExistence type="predicted"/>
<dbReference type="RefSeq" id="WP_061427656.1">
    <property type="nucleotide sequence ID" value="NZ_CP010994.1"/>
</dbReference>
<gene>
    <name evidence="1" type="ORF">JFP838_06960</name>
</gene>
<evidence type="ECO:0000313" key="1">
    <source>
        <dbReference type="EMBL" id="AMN35496.1"/>
    </source>
</evidence>
<dbReference type="PATRIC" id="fig|1502.177.peg.1424"/>
<dbReference type="SUPFAM" id="SSF52540">
    <property type="entry name" value="P-loop containing nucleoside triphosphate hydrolases"/>
    <property type="match status" value="1"/>
</dbReference>
<organism evidence="1 2">
    <name type="scientific">Clostridium perfringens</name>
    <dbReference type="NCBI Taxonomy" id="1502"/>
    <lineage>
        <taxon>Bacteria</taxon>
        <taxon>Bacillati</taxon>
        <taxon>Bacillota</taxon>
        <taxon>Clostridia</taxon>
        <taxon>Eubacteriales</taxon>
        <taxon>Clostridiaceae</taxon>
        <taxon>Clostridium</taxon>
    </lineage>
</organism>
<dbReference type="InterPro" id="IPR027417">
    <property type="entry name" value="P-loop_NTPase"/>
</dbReference>
<dbReference type="EMBL" id="CP010994">
    <property type="protein sequence ID" value="AMN35496.1"/>
    <property type="molecule type" value="Genomic_DNA"/>
</dbReference>
<sequence>MIKNIFKKKDTSISIDKYFELVKPKYIYIKITPHKSTRNYNTINIAKAIALSYKGLNERIRREQKKIWLETNFKISYMIDIVDKNANFYFIIPQVFKTTLIEKLREIWNKSTIEEVESINPISKDSTIFELTYKKDDALSISVDKKTNEPLNQILSVIEIMQEGDRVSVLYNFIPCTQFGWQARYDKAIELFKAKKPLERDKKSAGYIIKKFLNILVESLDTISNVISDYSGVKRQANKQSFAEVLATALETNKELSSETKKKKELQIINTQIAICSKSDDKTREYNNAISTAQAYRVLDGDNQLVYKKHNNTINIEDYNIGTEINTVSTDECQNFIQTPGRLLLTQLGINHIKVNENPIPNQLREGAKCLGESTYKGTTVSAYLEDDYNIGNLPLVEIGGQGGGKTTFMGNYAKDCCNTNECVIVLDFIKNCELSETIKSYVDKNKIIELDMASEDTIQGLGYNEIRITKEMSSFEKMKLANLQSQQIMSLIDAVSVGDPLSSRMRRFLNAAANIVFVQGYNSVKNVVECLERFDKRLAYIDGLSDELKNYLEEEITTINELNEYSKVSKKEEAEGVLSQVIGTYSSKIEHILDRMGMLREDFKLKYMYNKPLDNNINLVDVMNEGKILLIKMKEGDFPTKMAKNILITYWISKIWLASQLRGMKVEKPNRVNVLVDEVFQAPTCLKSLEYILPQSRKFACKFIFSTQYIRQLENIFDTLEASNSSYMLLRGCLEDDFNHFKSKLDDFEYEDLRDMKKFHSLNLIYYSGGYSSFITKLPYNKYK</sequence>
<dbReference type="Proteomes" id="UP000070260">
    <property type="component" value="Chromosome"/>
</dbReference>
<name>A0A127EHQ1_CLOPF</name>
<protein>
    <submittedName>
        <fullName evidence="1">Uncharacterized protein</fullName>
    </submittedName>
</protein>
<dbReference type="Gene3D" id="3.40.50.300">
    <property type="entry name" value="P-loop containing nucleotide triphosphate hydrolases"/>
    <property type="match status" value="1"/>
</dbReference>
<evidence type="ECO:0000313" key="2">
    <source>
        <dbReference type="Proteomes" id="UP000070260"/>
    </source>
</evidence>
<dbReference type="OrthoDB" id="1749414at2"/>